<name>A0AAP0E9G0_9MAGN</name>
<sequence length="107" mass="11690">MGQGMGLPAMRMGIGNLNGYEDGDEDGDEKKNIPTGISMGIFHWVSADLSIVDLDIPFNLEYFLVLFSTEMFAMGVNAPARTARTRIASTVKAIVDERFDNGEVSNK</sequence>
<dbReference type="Proteomes" id="UP001420932">
    <property type="component" value="Unassembled WGS sequence"/>
</dbReference>
<keyword evidence="2" id="KW-1185">Reference proteome</keyword>
<evidence type="ECO:0000313" key="2">
    <source>
        <dbReference type="Proteomes" id="UP001420932"/>
    </source>
</evidence>
<comment type="caution">
    <text evidence="1">The sequence shown here is derived from an EMBL/GenBank/DDBJ whole genome shotgun (WGS) entry which is preliminary data.</text>
</comment>
<protein>
    <submittedName>
        <fullName evidence="1">Uncharacterized protein</fullName>
    </submittedName>
</protein>
<gene>
    <name evidence="1" type="ORF">Syun_029171</name>
</gene>
<accession>A0AAP0E9G0</accession>
<dbReference type="EMBL" id="JBBNAF010000013">
    <property type="protein sequence ID" value="KAK9086777.1"/>
    <property type="molecule type" value="Genomic_DNA"/>
</dbReference>
<organism evidence="1 2">
    <name type="scientific">Stephania yunnanensis</name>
    <dbReference type="NCBI Taxonomy" id="152371"/>
    <lineage>
        <taxon>Eukaryota</taxon>
        <taxon>Viridiplantae</taxon>
        <taxon>Streptophyta</taxon>
        <taxon>Embryophyta</taxon>
        <taxon>Tracheophyta</taxon>
        <taxon>Spermatophyta</taxon>
        <taxon>Magnoliopsida</taxon>
        <taxon>Ranunculales</taxon>
        <taxon>Menispermaceae</taxon>
        <taxon>Menispermoideae</taxon>
        <taxon>Cissampelideae</taxon>
        <taxon>Stephania</taxon>
    </lineage>
</organism>
<dbReference type="AlphaFoldDB" id="A0AAP0E9G0"/>
<proteinExistence type="predicted"/>
<reference evidence="1 2" key="1">
    <citation type="submission" date="2024-01" db="EMBL/GenBank/DDBJ databases">
        <title>Genome assemblies of Stephania.</title>
        <authorList>
            <person name="Yang L."/>
        </authorList>
    </citation>
    <scope>NUCLEOTIDE SEQUENCE [LARGE SCALE GENOMIC DNA]</scope>
    <source>
        <strain evidence="1">YNDBR</strain>
        <tissue evidence="1">Leaf</tissue>
    </source>
</reference>
<evidence type="ECO:0000313" key="1">
    <source>
        <dbReference type="EMBL" id="KAK9086777.1"/>
    </source>
</evidence>